<evidence type="ECO:0000313" key="12">
    <source>
        <dbReference type="EMBL" id="MCT7943881.1"/>
    </source>
</evidence>
<evidence type="ECO:0000256" key="7">
    <source>
        <dbReference type="ARBA" id="ARBA00022795"/>
    </source>
</evidence>
<reference evidence="12" key="1">
    <citation type="journal article" date="2023" name="Int. J. Syst. Evol. Microbiol.">
        <title>&lt;i&gt;Shewanella septentrionalis&lt;/i&gt; sp. nov. and &lt;i&gt;Shewanella holmiensis&lt;/i&gt; sp. nov., isolated from Baltic Sea water and sediments.</title>
        <authorList>
            <person name="Martin-Rodriguez A.J."/>
            <person name="Thorell K."/>
            <person name="Joffre E."/>
            <person name="Jensie-Markopoulos S."/>
            <person name="Moore E.R.B."/>
            <person name="Sjoling A."/>
        </authorList>
    </citation>
    <scope>NUCLEOTIDE SEQUENCE</scope>
    <source>
        <strain evidence="12">SP1W3</strain>
    </source>
</reference>
<dbReference type="Pfam" id="PF02108">
    <property type="entry name" value="FliH"/>
    <property type="match status" value="1"/>
</dbReference>
<keyword evidence="9" id="KW-1006">Bacterial flagellum protein export</keyword>
<dbReference type="PRINTS" id="PR01003">
    <property type="entry name" value="FLGFLIH"/>
</dbReference>
<keyword evidence="5" id="KW-0813">Transport</keyword>
<feature type="domain" description="Flagellar assembly protein FliH/Type III secretion system HrpE" evidence="11">
    <location>
        <begin position="126"/>
        <end position="250"/>
    </location>
</feature>
<evidence type="ECO:0000256" key="5">
    <source>
        <dbReference type="ARBA" id="ARBA00022448"/>
    </source>
</evidence>
<feature type="compositionally biased region" description="Basic and acidic residues" evidence="10">
    <location>
        <begin position="318"/>
        <end position="330"/>
    </location>
</feature>
<evidence type="ECO:0000256" key="2">
    <source>
        <dbReference type="ARBA" id="ARBA00004496"/>
    </source>
</evidence>
<dbReference type="Proteomes" id="UP001155604">
    <property type="component" value="Unassembled WGS sequence"/>
</dbReference>
<protein>
    <recommendedName>
        <fullName evidence="4">Flagellar assembly protein FliH</fullName>
    </recommendedName>
</protein>
<keyword evidence="12" id="KW-0969">Cilium</keyword>
<dbReference type="RefSeq" id="WP_261271467.1">
    <property type="nucleotide sequence ID" value="NZ_JAMTCC010000001.1"/>
</dbReference>
<dbReference type="SUPFAM" id="SSF160527">
    <property type="entry name" value="V-type ATPase subunit E-like"/>
    <property type="match status" value="1"/>
</dbReference>
<keyword evidence="8" id="KW-0653">Protein transport</keyword>
<feature type="compositionally biased region" description="Polar residues" evidence="10">
    <location>
        <begin position="39"/>
        <end position="49"/>
    </location>
</feature>
<accession>A0A9X2WQS4</accession>
<dbReference type="GO" id="GO:0015031">
    <property type="term" value="P:protein transport"/>
    <property type="evidence" value="ECO:0007669"/>
    <property type="project" value="UniProtKB-KW"/>
</dbReference>
<feature type="region of interest" description="Disordered" evidence="10">
    <location>
        <begin position="39"/>
        <end position="61"/>
    </location>
</feature>
<dbReference type="EMBL" id="JAMTCC010000001">
    <property type="protein sequence ID" value="MCT7943881.1"/>
    <property type="molecule type" value="Genomic_DNA"/>
</dbReference>
<comment type="function">
    <text evidence="1">Needed for flagellar regrowth and assembly.</text>
</comment>
<keyword evidence="6" id="KW-0963">Cytoplasm</keyword>
<dbReference type="NCBIfam" id="NF004267">
    <property type="entry name" value="PRK05687.1-3"/>
    <property type="match status" value="1"/>
</dbReference>
<evidence type="ECO:0000256" key="6">
    <source>
        <dbReference type="ARBA" id="ARBA00022490"/>
    </source>
</evidence>
<dbReference type="GO" id="GO:0009288">
    <property type="term" value="C:bacterial-type flagellum"/>
    <property type="evidence" value="ECO:0007669"/>
    <property type="project" value="InterPro"/>
</dbReference>
<keyword evidence="12" id="KW-0966">Cell projection</keyword>
<evidence type="ECO:0000256" key="9">
    <source>
        <dbReference type="ARBA" id="ARBA00023225"/>
    </source>
</evidence>
<dbReference type="NCBIfam" id="NF004270">
    <property type="entry name" value="PRK05687.2-1"/>
    <property type="match status" value="1"/>
</dbReference>
<evidence type="ECO:0000256" key="8">
    <source>
        <dbReference type="ARBA" id="ARBA00022927"/>
    </source>
</evidence>
<feature type="region of interest" description="Disordered" evidence="10">
    <location>
        <begin position="288"/>
        <end position="338"/>
    </location>
</feature>
<evidence type="ECO:0000256" key="10">
    <source>
        <dbReference type="SAM" id="MobiDB-lite"/>
    </source>
</evidence>
<dbReference type="GO" id="GO:0005829">
    <property type="term" value="C:cytosol"/>
    <property type="evidence" value="ECO:0007669"/>
    <property type="project" value="TreeGrafter"/>
</dbReference>
<keyword evidence="13" id="KW-1185">Reference proteome</keyword>
<evidence type="ECO:0000256" key="3">
    <source>
        <dbReference type="ARBA" id="ARBA00006602"/>
    </source>
</evidence>
<dbReference type="InterPro" id="IPR018035">
    <property type="entry name" value="Flagellar_FliH/T3SS_HrpE"/>
</dbReference>
<dbReference type="GO" id="GO:0003774">
    <property type="term" value="F:cytoskeletal motor activity"/>
    <property type="evidence" value="ECO:0007669"/>
    <property type="project" value="InterPro"/>
</dbReference>
<gene>
    <name evidence="12" type="primary">fliH</name>
    <name evidence="12" type="ORF">NE536_00625</name>
</gene>
<dbReference type="InterPro" id="IPR000563">
    <property type="entry name" value="Flag_FliH"/>
</dbReference>
<sequence length="338" mass="37037">MSSSNPSDNKPSNKVLSDGDIEFSHWALPDVTEADDDSISNLFGHSNHQAAKPTTVESVSPPTMAEIEDIRAQAEEEGFAEGKQQGYEQGLEKGRLEGLEQGHTEGLAQGHEQGLETGLAQAKVLLSRFEALLTQFEKPLQLLDGDIELSLLNLSMKLAKSVIGHELKTHPEQVLSALRLGIESLPIKEQAVTIRLHPDDVILVEQLYSTAQLTRSKWELEVDPTLSAGDCILSSHRSLVDLTLSSRIDTVFESLRNQHAHLSDKQHQLQETIEAEDTAKQVAVALESERDNQTADNQAVDTVNQDAEDMQFASNTGEHLDTQPDARTDAKSPTPTAE</sequence>
<comment type="similarity">
    <text evidence="3">Belongs to the FliH family.</text>
</comment>
<dbReference type="InterPro" id="IPR051472">
    <property type="entry name" value="T3SS_Stator/FliH"/>
</dbReference>
<evidence type="ECO:0000259" key="11">
    <source>
        <dbReference type="Pfam" id="PF02108"/>
    </source>
</evidence>
<organism evidence="12 13">
    <name type="scientific">Shewanella septentrionalis</name>
    <dbReference type="NCBI Taxonomy" id="2952223"/>
    <lineage>
        <taxon>Bacteria</taxon>
        <taxon>Pseudomonadati</taxon>
        <taxon>Pseudomonadota</taxon>
        <taxon>Gammaproteobacteria</taxon>
        <taxon>Alteromonadales</taxon>
        <taxon>Shewanellaceae</taxon>
        <taxon>Shewanella</taxon>
    </lineage>
</organism>
<evidence type="ECO:0000313" key="13">
    <source>
        <dbReference type="Proteomes" id="UP001155604"/>
    </source>
</evidence>
<name>A0A9X2WQS4_9GAMM</name>
<dbReference type="PANTHER" id="PTHR34982:SF1">
    <property type="entry name" value="FLAGELLAR ASSEMBLY PROTEIN FLIH"/>
    <property type="match status" value="1"/>
</dbReference>
<evidence type="ECO:0000256" key="1">
    <source>
        <dbReference type="ARBA" id="ARBA00003041"/>
    </source>
</evidence>
<evidence type="ECO:0000256" key="4">
    <source>
        <dbReference type="ARBA" id="ARBA00016507"/>
    </source>
</evidence>
<keyword evidence="12" id="KW-0282">Flagellum</keyword>
<keyword evidence="7" id="KW-1005">Bacterial flagellum biogenesis</keyword>
<dbReference type="AlphaFoldDB" id="A0A9X2WQS4"/>
<comment type="subcellular location">
    <subcellularLocation>
        <location evidence="2">Cytoplasm</location>
    </subcellularLocation>
</comment>
<dbReference type="GO" id="GO:0071973">
    <property type="term" value="P:bacterial-type flagellum-dependent cell motility"/>
    <property type="evidence" value="ECO:0007669"/>
    <property type="project" value="InterPro"/>
</dbReference>
<comment type="caution">
    <text evidence="12">The sequence shown here is derived from an EMBL/GenBank/DDBJ whole genome shotgun (WGS) entry which is preliminary data.</text>
</comment>
<proteinExistence type="inferred from homology"/>
<dbReference type="GO" id="GO:0044781">
    <property type="term" value="P:bacterial-type flagellum organization"/>
    <property type="evidence" value="ECO:0007669"/>
    <property type="project" value="UniProtKB-KW"/>
</dbReference>
<feature type="compositionally biased region" description="Polar residues" evidence="10">
    <location>
        <begin position="294"/>
        <end position="305"/>
    </location>
</feature>
<dbReference type="PANTHER" id="PTHR34982">
    <property type="entry name" value="YOP PROTEINS TRANSLOCATION PROTEIN L"/>
    <property type="match status" value="1"/>
</dbReference>